<keyword evidence="3" id="KW-1185">Reference proteome</keyword>
<dbReference type="PANTHER" id="PTHR12110">
    <property type="entry name" value="HYDROXYPYRUVATE ISOMERASE"/>
    <property type="match status" value="1"/>
</dbReference>
<name>A0A1I6QRK5_9RHOB</name>
<dbReference type="Proteomes" id="UP000199392">
    <property type="component" value="Unassembled WGS sequence"/>
</dbReference>
<protein>
    <submittedName>
        <fullName evidence="2">Hexulose-6-phosphate isomerase</fullName>
    </submittedName>
</protein>
<dbReference type="PANTHER" id="PTHR12110:SF52">
    <property type="entry name" value="XYLOSE ISOMERASE"/>
    <property type="match status" value="1"/>
</dbReference>
<reference evidence="3" key="1">
    <citation type="submission" date="2016-10" db="EMBL/GenBank/DDBJ databases">
        <authorList>
            <person name="Varghese N."/>
            <person name="Submissions S."/>
        </authorList>
    </citation>
    <scope>NUCLEOTIDE SEQUENCE [LARGE SCALE GENOMIC DNA]</scope>
    <source>
        <strain evidence="3">DSM 26894</strain>
    </source>
</reference>
<dbReference type="SUPFAM" id="SSF51658">
    <property type="entry name" value="Xylose isomerase-like"/>
    <property type="match status" value="1"/>
</dbReference>
<feature type="domain" description="Xylose isomerase-like TIM barrel" evidence="1">
    <location>
        <begin position="32"/>
        <end position="268"/>
    </location>
</feature>
<accession>A0A1I6QRK5</accession>
<gene>
    <name evidence="2" type="ORF">SAMN04488050_102265</name>
</gene>
<dbReference type="STRING" id="311180.SAMN04488050_102265"/>
<dbReference type="Pfam" id="PF01261">
    <property type="entry name" value="AP_endonuc_2"/>
    <property type="match status" value="1"/>
</dbReference>
<proteinExistence type="predicted"/>
<dbReference type="AlphaFoldDB" id="A0A1I6QRK5"/>
<dbReference type="InterPro" id="IPR036237">
    <property type="entry name" value="Xyl_isomerase-like_sf"/>
</dbReference>
<dbReference type="RefSeq" id="WP_218124837.1">
    <property type="nucleotide sequence ID" value="NZ_FNCL01000001.1"/>
</dbReference>
<evidence type="ECO:0000259" key="1">
    <source>
        <dbReference type="Pfam" id="PF01261"/>
    </source>
</evidence>
<organism evidence="2 3">
    <name type="scientific">Alloyangia pacifica</name>
    <dbReference type="NCBI Taxonomy" id="311180"/>
    <lineage>
        <taxon>Bacteria</taxon>
        <taxon>Pseudomonadati</taxon>
        <taxon>Pseudomonadota</taxon>
        <taxon>Alphaproteobacteria</taxon>
        <taxon>Rhodobacterales</taxon>
        <taxon>Roseobacteraceae</taxon>
        <taxon>Alloyangia</taxon>
    </lineage>
</organism>
<evidence type="ECO:0000313" key="2">
    <source>
        <dbReference type="EMBL" id="SFS55044.1"/>
    </source>
</evidence>
<dbReference type="Gene3D" id="3.20.20.150">
    <property type="entry name" value="Divalent-metal-dependent TIM barrel enzymes"/>
    <property type="match status" value="1"/>
</dbReference>
<dbReference type="InterPro" id="IPR050312">
    <property type="entry name" value="IolE/XylAMocC-like"/>
</dbReference>
<dbReference type="InterPro" id="IPR013022">
    <property type="entry name" value="Xyl_isomerase-like_TIM-brl"/>
</dbReference>
<keyword evidence="2" id="KW-0413">Isomerase</keyword>
<dbReference type="GO" id="GO:0016853">
    <property type="term" value="F:isomerase activity"/>
    <property type="evidence" value="ECO:0007669"/>
    <property type="project" value="UniProtKB-KW"/>
</dbReference>
<sequence length="276" mass="29767">MTATAPTSPPFARISLKWSMIETPELSIADTFAMLADLGYDGVEIDGPTDLPLMEVKAASAATGVALPGVINSRHWSHPLSSPDADIRAAGVQGMIEALETAETIGADTVLLVPGAVGPEVSYAAAWERAIAGLELLLPHAERTGVRIAIENVWNNFLLSPLEAAAFIDRFDHPLLGWYLDVGNILRNGYPTDWIEVLGERICRVDLKEYSRTKMDAEGPWKGFDVELGDGDCDWASVNAALRAIGYSGWASVEVPGGGRERLADIRARVEDLRSL</sequence>
<evidence type="ECO:0000313" key="3">
    <source>
        <dbReference type="Proteomes" id="UP000199392"/>
    </source>
</evidence>
<dbReference type="EMBL" id="FOZW01000002">
    <property type="protein sequence ID" value="SFS55044.1"/>
    <property type="molecule type" value="Genomic_DNA"/>
</dbReference>